<dbReference type="Pfam" id="PF13193">
    <property type="entry name" value="AMP-binding_C"/>
    <property type="match status" value="1"/>
</dbReference>
<dbReference type="Pfam" id="PF00501">
    <property type="entry name" value="AMP-binding"/>
    <property type="match status" value="1"/>
</dbReference>
<dbReference type="InterPro" id="IPR025110">
    <property type="entry name" value="AMP-bd_C"/>
</dbReference>
<dbReference type="GO" id="GO:0016877">
    <property type="term" value="F:ligase activity, forming carbon-sulfur bonds"/>
    <property type="evidence" value="ECO:0007669"/>
    <property type="project" value="UniProtKB-ARBA"/>
</dbReference>
<dbReference type="InterPro" id="IPR050237">
    <property type="entry name" value="ATP-dep_AMP-bd_enzyme"/>
</dbReference>
<evidence type="ECO:0000259" key="1">
    <source>
        <dbReference type="Pfam" id="PF00501"/>
    </source>
</evidence>
<reference evidence="3 4" key="1">
    <citation type="submission" date="2019-12" db="EMBL/GenBank/DDBJ databases">
        <title>Isolation and characterization of three novel carbon monoxide-oxidizing members of Halobacteria from salione crusts and soils.</title>
        <authorList>
            <person name="Myers M.R."/>
            <person name="King G.M."/>
        </authorList>
    </citation>
    <scope>NUCLEOTIDE SEQUENCE [LARGE SCALE GENOMIC DNA]</scope>
    <source>
        <strain evidence="3 4">PCN9</strain>
    </source>
</reference>
<dbReference type="InterPro" id="IPR045851">
    <property type="entry name" value="AMP-bd_C_sf"/>
</dbReference>
<dbReference type="NCBIfam" id="NF004837">
    <property type="entry name" value="PRK06187.1"/>
    <property type="match status" value="1"/>
</dbReference>
<dbReference type="PANTHER" id="PTHR43767:SF11">
    <property type="entry name" value="MEDIUM-CHAIN-FATTY-ACID--COA LIGASE"/>
    <property type="match status" value="1"/>
</dbReference>
<feature type="domain" description="AMP-binding enzyme C-terminal" evidence="2">
    <location>
        <begin position="446"/>
        <end position="523"/>
    </location>
</feature>
<dbReference type="EMBL" id="WUUU01000081">
    <property type="protein sequence ID" value="MXR21071.1"/>
    <property type="molecule type" value="Genomic_DNA"/>
</dbReference>
<dbReference type="PANTHER" id="PTHR43767">
    <property type="entry name" value="LONG-CHAIN-FATTY-ACID--COA LIGASE"/>
    <property type="match status" value="1"/>
</dbReference>
<dbReference type="InterPro" id="IPR042099">
    <property type="entry name" value="ANL_N_sf"/>
</dbReference>
<accession>A0A6B0SMZ8</accession>
<dbReference type="PROSITE" id="PS00455">
    <property type="entry name" value="AMP_BINDING"/>
    <property type="match status" value="1"/>
</dbReference>
<keyword evidence="4" id="KW-1185">Reference proteome</keyword>
<dbReference type="SUPFAM" id="SSF56801">
    <property type="entry name" value="Acetyl-CoA synthetase-like"/>
    <property type="match status" value="1"/>
</dbReference>
<name>A0A6B0SMZ8_9EURY</name>
<evidence type="ECO:0000259" key="2">
    <source>
        <dbReference type="Pfam" id="PF13193"/>
    </source>
</evidence>
<dbReference type="Proteomes" id="UP000471521">
    <property type="component" value="Unassembled WGS sequence"/>
</dbReference>
<evidence type="ECO:0000313" key="4">
    <source>
        <dbReference type="Proteomes" id="UP000471521"/>
    </source>
</evidence>
<dbReference type="Gene3D" id="3.30.300.30">
    <property type="match status" value="1"/>
</dbReference>
<dbReference type="Gene3D" id="3.40.50.12780">
    <property type="entry name" value="N-terminal domain of ligase-like"/>
    <property type="match status" value="1"/>
</dbReference>
<feature type="domain" description="AMP-dependent synthetase/ligase" evidence="1">
    <location>
        <begin position="15"/>
        <end position="395"/>
    </location>
</feature>
<gene>
    <name evidence="3" type="ORF">GRX66_10805</name>
</gene>
<dbReference type="InterPro" id="IPR000873">
    <property type="entry name" value="AMP-dep_synth/lig_dom"/>
</dbReference>
<organism evidence="3 4">
    <name type="scientific">Halobacterium bonnevillei</name>
    <dbReference type="NCBI Taxonomy" id="2692200"/>
    <lineage>
        <taxon>Archaea</taxon>
        <taxon>Methanobacteriati</taxon>
        <taxon>Methanobacteriota</taxon>
        <taxon>Stenosarchaea group</taxon>
        <taxon>Halobacteria</taxon>
        <taxon>Halobacteriales</taxon>
        <taxon>Halobacteriaceae</taxon>
        <taxon>Halobacterium</taxon>
    </lineage>
</organism>
<keyword evidence="3" id="KW-0436">Ligase</keyword>
<evidence type="ECO:0000313" key="3">
    <source>
        <dbReference type="EMBL" id="MXR21071.1"/>
    </source>
</evidence>
<sequence>MPGGADMTLRQFLWRAENVFGDREVVSRTHRGIERYTYDEYADRVRKLASALDEFGVQTGDRVATFAWNHHWHLEMYYGVPCLGAQLHMINILLPDTHVQHLVSDAEDKLVFVDATMVDKLEGAYDADAFESVEQFVVMGDQVPDTTLAPITDYESFVESGDPDFTFPDVDEEQPAGMCYTSGTTGMPKGVEYTHKMYWAHTMSLLTGELGLRNTDVELTIVPMFHVSGWGRPFATIASGAKTVLPGPNPEPADIASLVENEGVTKSAGVPTVWRGLLQYAREADPDLSSLEFALCGGAATPKGLIRAYRDELGVELASGYGMTETTPVTHVSEHRPETRDYEGEDLLELRAHAGLPAPGVEMRVVGDDGEEVPWDGESLGELLMRGPWVTQEYFNAPEKTREAVTEDGWLRTGDIVRAQENGYVDVVDRVDDLVKSGGEWISSVEVENRIMGHEDVAEAAVIPVEHPQWDERPAAFVVPDGDVDESQLREELQAHVTETYPDWWSPDAVRFIDEIPKGSTGKFSKVTLKDEYVDDSLRERVEEAAPGE</sequence>
<dbReference type="OrthoDB" id="193284at2157"/>
<dbReference type="AlphaFoldDB" id="A0A6B0SMZ8"/>
<dbReference type="InterPro" id="IPR020845">
    <property type="entry name" value="AMP-binding_CS"/>
</dbReference>
<dbReference type="RefSeq" id="WP_159526571.1">
    <property type="nucleotide sequence ID" value="NZ_WUUU01000081.1"/>
</dbReference>
<protein>
    <submittedName>
        <fullName evidence="3">Long-chain-fatty-acid--CoA ligase</fullName>
    </submittedName>
</protein>
<comment type="caution">
    <text evidence="3">The sequence shown here is derived from an EMBL/GenBank/DDBJ whole genome shotgun (WGS) entry which is preliminary data.</text>
</comment>
<proteinExistence type="predicted"/>